<dbReference type="EMBL" id="JBEWSZ010000001">
    <property type="protein sequence ID" value="MET2829984.1"/>
    <property type="molecule type" value="Genomic_DNA"/>
</dbReference>
<organism evidence="1 2">
    <name type="scientific">Mesorhizobium shangrilense</name>
    <dbReference type="NCBI Taxonomy" id="460060"/>
    <lineage>
        <taxon>Bacteria</taxon>
        <taxon>Pseudomonadati</taxon>
        <taxon>Pseudomonadota</taxon>
        <taxon>Alphaproteobacteria</taxon>
        <taxon>Hyphomicrobiales</taxon>
        <taxon>Phyllobacteriaceae</taxon>
        <taxon>Mesorhizobium</taxon>
    </lineage>
</organism>
<protein>
    <submittedName>
        <fullName evidence="1">Uncharacterized protein</fullName>
    </submittedName>
</protein>
<accession>A0ABV2DJB7</accession>
<reference evidence="1 2" key="1">
    <citation type="submission" date="2024-06" db="EMBL/GenBank/DDBJ databases">
        <authorList>
            <person name="Kim D.-U."/>
        </authorList>
    </citation>
    <scope>NUCLEOTIDE SEQUENCE [LARGE SCALE GENOMIC DNA]</scope>
    <source>
        <strain evidence="1 2">KACC15460</strain>
    </source>
</reference>
<dbReference type="Proteomes" id="UP001548832">
    <property type="component" value="Unassembled WGS sequence"/>
</dbReference>
<evidence type="ECO:0000313" key="1">
    <source>
        <dbReference type="EMBL" id="MET2829984.1"/>
    </source>
</evidence>
<name>A0ABV2DJB7_9HYPH</name>
<comment type="caution">
    <text evidence="1">The sequence shown here is derived from an EMBL/GenBank/DDBJ whole genome shotgun (WGS) entry which is preliminary data.</text>
</comment>
<evidence type="ECO:0000313" key="2">
    <source>
        <dbReference type="Proteomes" id="UP001548832"/>
    </source>
</evidence>
<gene>
    <name evidence="1" type="ORF">ABVQ20_23695</name>
</gene>
<proteinExistence type="predicted"/>
<keyword evidence="2" id="KW-1185">Reference proteome</keyword>
<sequence>MPFCIAAPTSAIDAVGNFPFRWPIWQIPAIFRKAIENAFHVLEGKYSILIDIRELERTMSNKHAICDRRGTHRPPSLPVLMQVTDALRALAPSDWALRRISVSWMAQSPVKMATTA</sequence>
<dbReference type="RefSeq" id="WP_354461894.1">
    <property type="nucleotide sequence ID" value="NZ_JBEWSZ010000001.1"/>
</dbReference>